<evidence type="ECO:0000313" key="8">
    <source>
        <dbReference type="Proteomes" id="UP000614287"/>
    </source>
</evidence>
<accession>A0A8J3FYX7</accession>
<evidence type="ECO:0000256" key="3">
    <source>
        <dbReference type="ARBA" id="ARBA00022729"/>
    </source>
</evidence>
<gene>
    <name evidence="7" type="ORF">GCM10009007_07520</name>
</gene>
<reference evidence="7" key="1">
    <citation type="journal article" date="2014" name="Int. J. Syst. Evol. Microbiol.">
        <title>Complete genome sequence of Corynebacterium casei LMG S-19264T (=DSM 44701T), isolated from a smear-ripened cheese.</title>
        <authorList>
            <consortium name="US DOE Joint Genome Institute (JGI-PGF)"/>
            <person name="Walter F."/>
            <person name="Albersmeier A."/>
            <person name="Kalinowski J."/>
            <person name="Ruckert C."/>
        </authorList>
    </citation>
    <scope>NUCLEOTIDE SEQUENCE</scope>
    <source>
        <strain evidence="7">KCTC 32501</strain>
    </source>
</reference>
<keyword evidence="3 5" id="KW-0732">Signal</keyword>
<evidence type="ECO:0000259" key="6">
    <source>
        <dbReference type="Pfam" id="PF13458"/>
    </source>
</evidence>
<evidence type="ECO:0000313" key="7">
    <source>
        <dbReference type="EMBL" id="GHA69190.1"/>
    </source>
</evidence>
<feature type="chain" id="PRO_5035187109" evidence="5">
    <location>
        <begin position="18"/>
        <end position="399"/>
    </location>
</feature>
<evidence type="ECO:0000256" key="5">
    <source>
        <dbReference type="SAM" id="SignalP"/>
    </source>
</evidence>
<comment type="similarity">
    <text evidence="1">Belongs to the leucine-binding protein family.</text>
</comment>
<dbReference type="PRINTS" id="PR00337">
    <property type="entry name" value="LEUILEVALBP"/>
</dbReference>
<dbReference type="EMBL" id="BMZG01000003">
    <property type="protein sequence ID" value="GHA69190.1"/>
    <property type="molecule type" value="Genomic_DNA"/>
</dbReference>
<organism evidence="7 8">
    <name type="scientific">Formosimonas limnophila</name>
    <dbReference type="NCBI Taxonomy" id="1384487"/>
    <lineage>
        <taxon>Bacteria</taxon>
        <taxon>Pseudomonadati</taxon>
        <taxon>Pseudomonadota</taxon>
        <taxon>Betaproteobacteria</taxon>
        <taxon>Burkholderiales</taxon>
        <taxon>Burkholderiaceae</taxon>
        <taxon>Formosimonas</taxon>
    </lineage>
</organism>
<evidence type="ECO:0000256" key="1">
    <source>
        <dbReference type="ARBA" id="ARBA00010062"/>
    </source>
</evidence>
<dbReference type="Pfam" id="PF13458">
    <property type="entry name" value="Peripla_BP_6"/>
    <property type="match status" value="1"/>
</dbReference>
<reference evidence="7" key="2">
    <citation type="submission" date="2020-09" db="EMBL/GenBank/DDBJ databases">
        <authorList>
            <person name="Sun Q."/>
            <person name="Kim S."/>
        </authorList>
    </citation>
    <scope>NUCLEOTIDE SEQUENCE</scope>
    <source>
        <strain evidence="7">KCTC 32501</strain>
    </source>
</reference>
<dbReference type="RefSeq" id="WP_189491802.1">
    <property type="nucleotide sequence ID" value="NZ_BMZG01000003.1"/>
</dbReference>
<dbReference type="AlphaFoldDB" id="A0A8J3FYX7"/>
<dbReference type="Gene3D" id="3.40.50.2300">
    <property type="match status" value="2"/>
</dbReference>
<sequence>MQKMWKLLPLAAVVALAACNKPADAPKADAKPADGAAGGEIVVKIGSGAPKSGGIAHLGQDNEMGAQLAVNEINAKGDLMIGGKKVKLELMGEDDAGDPKQGATVAQKMVDAKVVAVVGHLNSGVSMPANAIYGAAGIVQVSPSSTNPDYTLKGVKTPGGSVSSYRVVANDIQQGSAIGKYVMEKGGKNIAILDDATQYGKGLADYVEKTLKDGGSKVTSREALTDKTTDFKGVLAKLKAENPDYIFWGGMDDTGAALSKQMKELGLKAKLVSGDGACTAKFIELAGDSAEGVICTQAGAPVSKMAKGAEFQANYEKTFPGKKVEIYSPFAYDAVYAIVAAMKAADSVEPEKIAKAMAGVSFDGLIGKVAFDEKGDIKGGVITVQEIKNKKLEVVATVM</sequence>
<feature type="domain" description="Leucine-binding protein" evidence="6">
    <location>
        <begin position="43"/>
        <end position="378"/>
    </location>
</feature>
<dbReference type="PANTHER" id="PTHR47151:SF2">
    <property type="entry name" value="AMINO ACID BINDING PROTEIN"/>
    <property type="match status" value="1"/>
</dbReference>
<evidence type="ECO:0000256" key="4">
    <source>
        <dbReference type="ARBA" id="ARBA00022970"/>
    </source>
</evidence>
<protein>
    <submittedName>
        <fullName evidence="7">Branched chain amino acid ABC transporter substrate-binding protein</fullName>
    </submittedName>
</protein>
<dbReference type="PROSITE" id="PS51257">
    <property type="entry name" value="PROKAR_LIPOPROTEIN"/>
    <property type="match status" value="1"/>
</dbReference>
<dbReference type="InterPro" id="IPR028081">
    <property type="entry name" value="Leu-bd"/>
</dbReference>
<dbReference type="GO" id="GO:0006865">
    <property type="term" value="P:amino acid transport"/>
    <property type="evidence" value="ECO:0007669"/>
    <property type="project" value="UniProtKB-KW"/>
</dbReference>
<keyword evidence="4" id="KW-0029">Amino-acid transport</keyword>
<dbReference type="CDD" id="cd06342">
    <property type="entry name" value="PBP1_ABC_LIVBP-like"/>
    <property type="match status" value="1"/>
</dbReference>
<keyword evidence="8" id="KW-1185">Reference proteome</keyword>
<dbReference type="Proteomes" id="UP000614287">
    <property type="component" value="Unassembled WGS sequence"/>
</dbReference>
<name>A0A8J3FYX7_9BURK</name>
<dbReference type="SUPFAM" id="SSF53822">
    <property type="entry name" value="Periplasmic binding protein-like I"/>
    <property type="match status" value="1"/>
</dbReference>
<feature type="signal peptide" evidence="5">
    <location>
        <begin position="1"/>
        <end position="17"/>
    </location>
</feature>
<keyword evidence="2" id="KW-0813">Transport</keyword>
<proteinExistence type="inferred from homology"/>
<dbReference type="InterPro" id="IPR028082">
    <property type="entry name" value="Peripla_BP_I"/>
</dbReference>
<dbReference type="PANTHER" id="PTHR47151">
    <property type="entry name" value="LEU/ILE/VAL-BINDING ABC TRANSPORTER SUBUNIT"/>
    <property type="match status" value="1"/>
</dbReference>
<comment type="caution">
    <text evidence="7">The sequence shown here is derived from an EMBL/GenBank/DDBJ whole genome shotgun (WGS) entry which is preliminary data.</text>
</comment>
<evidence type="ECO:0000256" key="2">
    <source>
        <dbReference type="ARBA" id="ARBA00022448"/>
    </source>
</evidence>
<dbReference type="InterPro" id="IPR000709">
    <property type="entry name" value="Leu_Ile_Val-bd"/>
</dbReference>